<feature type="domain" description="HTH araC/xylS-type" evidence="4">
    <location>
        <begin position="199"/>
        <end position="297"/>
    </location>
</feature>
<keyword evidence="3" id="KW-0804">Transcription</keyword>
<dbReference type="InterPro" id="IPR018060">
    <property type="entry name" value="HTH_AraC"/>
</dbReference>
<reference evidence="5 6" key="1">
    <citation type="submission" date="2019-03" db="EMBL/GenBank/DDBJ databases">
        <title>This is whole genome sequence of Paenibacillus sp MS74 strain.</title>
        <authorList>
            <person name="Trinh H.N."/>
        </authorList>
    </citation>
    <scope>NUCLEOTIDE SEQUENCE [LARGE SCALE GENOMIC DNA]</scope>
    <source>
        <strain evidence="5 6">MS74</strain>
    </source>
</reference>
<dbReference type="Pfam" id="PF12833">
    <property type="entry name" value="HTH_18"/>
    <property type="match status" value="1"/>
</dbReference>
<dbReference type="SUPFAM" id="SSF46689">
    <property type="entry name" value="Homeodomain-like"/>
    <property type="match status" value="2"/>
</dbReference>
<dbReference type="Gene3D" id="1.10.10.60">
    <property type="entry name" value="Homeodomain-like"/>
    <property type="match status" value="2"/>
</dbReference>
<dbReference type="Gene3D" id="2.60.120.10">
    <property type="entry name" value="Jelly Rolls"/>
    <property type="match status" value="1"/>
</dbReference>
<dbReference type="PANTHER" id="PTHR43280:SF2">
    <property type="entry name" value="HTH-TYPE TRANSCRIPTIONAL REGULATOR EXSA"/>
    <property type="match status" value="1"/>
</dbReference>
<dbReference type="SUPFAM" id="SSF51215">
    <property type="entry name" value="Regulatory protein AraC"/>
    <property type="match status" value="1"/>
</dbReference>
<gene>
    <name evidence="5" type="ORF">E1757_20540</name>
</gene>
<dbReference type="InterPro" id="IPR009057">
    <property type="entry name" value="Homeodomain-like_sf"/>
</dbReference>
<evidence type="ECO:0000256" key="2">
    <source>
        <dbReference type="ARBA" id="ARBA00023125"/>
    </source>
</evidence>
<keyword evidence="1" id="KW-0805">Transcription regulation</keyword>
<keyword evidence="6" id="KW-1185">Reference proteome</keyword>
<dbReference type="PROSITE" id="PS01124">
    <property type="entry name" value="HTH_ARAC_FAMILY_2"/>
    <property type="match status" value="1"/>
</dbReference>
<dbReference type="InterPro" id="IPR014710">
    <property type="entry name" value="RmlC-like_jellyroll"/>
</dbReference>
<dbReference type="AlphaFoldDB" id="A0A4R5KK16"/>
<dbReference type="PANTHER" id="PTHR43280">
    <property type="entry name" value="ARAC-FAMILY TRANSCRIPTIONAL REGULATOR"/>
    <property type="match status" value="1"/>
</dbReference>
<keyword evidence="2" id="KW-0238">DNA-binding</keyword>
<evidence type="ECO:0000256" key="3">
    <source>
        <dbReference type="ARBA" id="ARBA00023163"/>
    </source>
</evidence>
<sequence length="302" mass="35564">MNIILENEPDAHKEQVEYQNPLLRLKIWQITQPASVALPVPKIFRWHYHKEVEFLAVLEGGLAIQTKHEMRELRRGDVHVFGSSQLHRTKKDLPEALSYIVCQFDLAQHFDESTMPYLHYFSEVRQPLSRLNYIFRDQSSVRQQAYGLIMDIFRESQAQEKGYEIAISASIRRLMLLLLRSDTQGVLNNEENSELFRLQPVLDYVEQHLDEKIAIGQACAVLNLSYHYFIKYFKKAMGMSFVDYVNYKRVKKAERLLLTRDTSIMEIGEAVGIPNMAQFYKLFKRHNQCSPKEFKQRMKAER</sequence>
<evidence type="ECO:0000313" key="5">
    <source>
        <dbReference type="EMBL" id="TDF95492.1"/>
    </source>
</evidence>
<dbReference type="OrthoDB" id="288481at2"/>
<comment type="caution">
    <text evidence="5">The sequence shown here is derived from an EMBL/GenBank/DDBJ whole genome shotgun (WGS) entry which is preliminary data.</text>
</comment>
<evidence type="ECO:0000256" key="1">
    <source>
        <dbReference type="ARBA" id="ARBA00023015"/>
    </source>
</evidence>
<dbReference type="SMART" id="SM00342">
    <property type="entry name" value="HTH_ARAC"/>
    <property type="match status" value="1"/>
</dbReference>
<proteinExistence type="predicted"/>
<dbReference type="InterPro" id="IPR018062">
    <property type="entry name" value="HTH_AraC-typ_CS"/>
</dbReference>
<dbReference type="RefSeq" id="WP_133231561.1">
    <property type="nucleotide sequence ID" value="NZ_SMRT01000010.1"/>
</dbReference>
<evidence type="ECO:0000313" key="6">
    <source>
        <dbReference type="Proteomes" id="UP000295636"/>
    </source>
</evidence>
<organism evidence="5 6">
    <name type="scientific">Paenibacillus piri</name>
    <dbReference type="NCBI Taxonomy" id="2547395"/>
    <lineage>
        <taxon>Bacteria</taxon>
        <taxon>Bacillati</taxon>
        <taxon>Bacillota</taxon>
        <taxon>Bacilli</taxon>
        <taxon>Bacillales</taxon>
        <taxon>Paenibacillaceae</taxon>
        <taxon>Paenibacillus</taxon>
    </lineage>
</organism>
<protein>
    <submittedName>
        <fullName evidence="5">AraC family transcriptional regulator</fullName>
    </submittedName>
</protein>
<dbReference type="GO" id="GO:0003700">
    <property type="term" value="F:DNA-binding transcription factor activity"/>
    <property type="evidence" value="ECO:0007669"/>
    <property type="project" value="InterPro"/>
</dbReference>
<dbReference type="GO" id="GO:0043565">
    <property type="term" value="F:sequence-specific DNA binding"/>
    <property type="evidence" value="ECO:0007669"/>
    <property type="project" value="InterPro"/>
</dbReference>
<dbReference type="EMBL" id="SMRT01000010">
    <property type="protein sequence ID" value="TDF95492.1"/>
    <property type="molecule type" value="Genomic_DNA"/>
</dbReference>
<dbReference type="Proteomes" id="UP000295636">
    <property type="component" value="Unassembled WGS sequence"/>
</dbReference>
<dbReference type="InterPro" id="IPR037923">
    <property type="entry name" value="HTH-like"/>
</dbReference>
<dbReference type="PROSITE" id="PS00041">
    <property type="entry name" value="HTH_ARAC_FAMILY_1"/>
    <property type="match status" value="1"/>
</dbReference>
<evidence type="ECO:0000259" key="4">
    <source>
        <dbReference type="PROSITE" id="PS01124"/>
    </source>
</evidence>
<name>A0A4R5KK16_9BACL</name>
<accession>A0A4R5KK16</accession>